<dbReference type="InterPro" id="IPR036236">
    <property type="entry name" value="Znf_C2H2_sf"/>
</dbReference>
<feature type="binding site" evidence="10">
    <location>
        <position position="62"/>
    </location>
    <ligand>
        <name>Zn(2+)</name>
        <dbReference type="ChEBI" id="CHEBI:29105"/>
    </ligand>
</feature>
<dbReference type="Pfam" id="PF13912">
    <property type="entry name" value="zf-C2H2_6"/>
    <property type="match status" value="2"/>
</dbReference>
<protein>
    <recommendedName>
        <fullName evidence="15">Zinc finger protein OZF-like</fullName>
    </recommendedName>
</protein>
<evidence type="ECO:0000259" key="12">
    <source>
        <dbReference type="PROSITE" id="PS51915"/>
    </source>
</evidence>
<dbReference type="Pfam" id="PF07776">
    <property type="entry name" value="zf-AD"/>
    <property type="match status" value="1"/>
</dbReference>
<accession>A0ABM5IN94</accession>
<dbReference type="GeneID" id="114331666"/>
<dbReference type="Pfam" id="PF13894">
    <property type="entry name" value="zf-C2H2_4"/>
    <property type="match status" value="1"/>
</dbReference>
<dbReference type="PROSITE" id="PS51915">
    <property type="entry name" value="ZAD"/>
    <property type="match status" value="1"/>
</dbReference>
<organism evidence="13 14">
    <name type="scientific">Diabrotica virgifera virgifera</name>
    <name type="common">western corn rootworm</name>
    <dbReference type="NCBI Taxonomy" id="50390"/>
    <lineage>
        <taxon>Eukaryota</taxon>
        <taxon>Metazoa</taxon>
        <taxon>Ecdysozoa</taxon>
        <taxon>Arthropoda</taxon>
        <taxon>Hexapoda</taxon>
        <taxon>Insecta</taxon>
        <taxon>Pterygota</taxon>
        <taxon>Neoptera</taxon>
        <taxon>Endopterygota</taxon>
        <taxon>Coleoptera</taxon>
        <taxon>Polyphaga</taxon>
        <taxon>Cucujiformia</taxon>
        <taxon>Chrysomeloidea</taxon>
        <taxon>Chrysomelidae</taxon>
        <taxon>Galerucinae</taxon>
        <taxon>Diabroticina</taxon>
        <taxon>Diabroticites</taxon>
        <taxon>Diabrotica</taxon>
    </lineage>
</organism>
<feature type="binding site" evidence="10">
    <location>
        <position position="19"/>
    </location>
    <ligand>
        <name>Zn(2+)</name>
        <dbReference type="ChEBI" id="CHEBI:29105"/>
    </ligand>
</feature>
<dbReference type="InterPro" id="IPR022755">
    <property type="entry name" value="Znf_C2H2_jaz"/>
</dbReference>
<feature type="binding site" evidence="10">
    <location>
        <position position="59"/>
    </location>
    <ligand>
        <name>Zn(2+)</name>
        <dbReference type="ChEBI" id="CHEBI:29105"/>
    </ligand>
</feature>
<evidence type="ECO:0000256" key="4">
    <source>
        <dbReference type="ARBA" id="ARBA00022771"/>
    </source>
</evidence>
<feature type="domain" description="C2H2-type" evidence="11">
    <location>
        <begin position="272"/>
        <end position="295"/>
    </location>
</feature>
<evidence type="ECO:0000256" key="9">
    <source>
        <dbReference type="PROSITE-ProRule" id="PRU00042"/>
    </source>
</evidence>
<keyword evidence="3" id="KW-0677">Repeat</keyword>
<dbReference type="Gene3D" id="3.30.160.60">
    <property type="entry name" value="Classic Zinc Finger"/>
    <property type="match status" value="8"/>
</dbReference>
<dbReference type="InterPro" id="IPR013087">
    <property type="entry name" value="Znf_C2H2_type"/>
</dbReference>
<keyword evidence="2 10" id="KW-0479">Metal-binding</keyword>
<evidence type="ECO:0000259" key="11">
    <source>
        <dbReference type="PROSITE" id="PS50157"/>
    </source>
</evidence>
<evidence type="ECO:0000256" key="1">
    <source>
        <dbReference type="ARBA" id="ARBA00004123"/>
    </source>
</evidence>
<dbReference type="SUPFAM" id="SSF57667">
    <property type="entry name" value="beta-beta-alpha zinc fingers"/>
    <property type="match status" value="4"/>
</dbReference>
<evidence type="ECO:0000256" key="7">
    <source>
        <dbReference type="ARBA" id="ARBA00023163"/>
    </source>
</evidence>
<dbReference type="Proteomes" id="UP001652700">
    <property type="component" value="Unplaced"/>
</dbReference>
<feature type="domain" description="C2H2-type" evidence="11">
    <location>
        <begin position="421"/>
        <end position="449"/>
    </location>
</feature>
<feature type="domain" description="C2H2-type" evidence="11">
    <location>
        <begin position="330"/>
        <end position="357"/>
    </location>
</feature>
<feature type="binding site" evidence="10">
    <location>
        <position position="22"/>
    </location>
    <ligand>
        <name>Zn(2+)</name>
        <dbReference type="ChEBI" id="CHEBI:29105"/>
    </ligand>
</feature>
<sequence length="475" mass="54825">MMETQIKVSVIVNSFSSICRLCLRSEDLLPLSTVDAIQIFKEITKIEVNDDDILPKNICKTCISRLQEIKQFVDLCKANNTLFLTAVKSYGVKNVSGQVGTIIITDNVEVEQIWIKEEPELKKEEEEAEFFQCCICNNTFKEKQLLIAHKIKEHRIVVEHSYTKEINKKIHMTKNNLKTNNKIVKTSDTVSSTKQKKSLVSRKKLLKSRKESVGPFKCTICDRSLSSYKVLHEHKKIHSGVRPYKCPHCPKDFLCSTSLKIHIRVHTGETPYICKICNKGFRRAGYLTVHKRNAHFVIEDNTAQCPICNKLLSKVGLNGHLRTHNEKKIPKCSLCNKVFKRNEILHRHMITHTGERPFSCSKCGKTFGRESDVKRHERDIHSDKQDQLPKESFLCPFCGKLFAGNNSLKIHLRYHTGENPYKCQHCNKGFKSSGVLMNHVRKAHIRERRYTCSICPKRFLHPQGLNRHTKRAHLI</sequence>
<dbReference type="EnsemblMetazoa" id="XM_028281285.2">
    <property type="protein sequence ID" value="XP_028137086.2"/>
    <property type="gene ID" value="LOC114331666"/>
</dbReference>
<feature type="domain" description="ZAD" evidence="12">
    <location>
        <begin position="17"/>
        <end position="86"/>
    </location>
</feature>
<dbReference type="SUPFAM" id="SSF57716">
    <property type="entry name" value="Glucocorticoid receptor-like (DNA-binding domain)"/>
    <property type="match status" value="1"/>
</dbReference>
<dbReference type="PROSITE" id="PS50157">
    <property type="entry name" value="ZINC_FINGER_C2H2_2"/>
    <property type="match status" value="8"/>
</dbReference>
<keyword evidence="6" id="KW-0805">Transcription regulation</keyword>
<feature type="domain" description="C2H2-type" evidence="11">
    <location>
        <begin position="244"/>
        <end position="271"/>
    </location>
</feature>
<keyword evidence="5 10" id="KW-0862">Zinc</keyword>
<feature type="domain" description="C2H2-type" evidence="11">
    <location>
        <begin position="216"/>
        <end position="243"/>
    </location>
</feature>
<keyword evidence="7" id="KW-0804">Transcription</keyword>
<evidence type="ECO:0000256" key="8">
    <source>
        <dbReference type="ARBA" id="ARBA00023242"/>
    </source>
</evidence>
<feature type="domain" description="C2H2-type" evidence="11">
    <location>
        <begin position="450"/>
        <end position="475"/>
    </location>
</feature>
<evidence type="ECO:0000256" key="3">
    <source>
        <dbReference type="ARBA" id="ARBA00022737"/>
    </source>
</evidence>
<dbReference type="InterPro" id="IPR012934">
    <property type="entry name" value="Znf_AD"/>
</dbReference>
<keyword evidence="8" id="KW-0539">Nucleus</keyword>
<evidence type="ECO:0000256" key="2">
    <source>
        <dbReference type="ARBA" id="ARBA00022723"/>
    </source>
</evidence>
<dbReference type="Gene3D" id="3.40.1800.20">
    <property type="match status" value="1"/>
</dbReference>
<comment type="subcellular location">
    <subcellularLocation>
        <location evidence="1">Nucleus</location>
    </subcellularLocation>
</comment>
<proteinExistence type="predicted"/>
<evidence type="ECO:0008006" key="15">
    <source>
        <dbReference type="Google" id="ProtNLM"/>
    </source>
</evidence>
<dbReference type="SMART" id="SM00868">
    <property type="entry name" value="zf-AD"/>
    <property type="match status" value="1"/>
</dbReference>
<dbReference type="RefSeq" id="XP_028137086.2">
    <property type="nucleotide sequence ID" value="XM_028281285.2"/>
</dbReference>
<evidence type="ECO:0000256" key="6">
    <source>
        <dbReference type="ARBA" id="ARBA00023015"/>
    </source>
</evidence>
<keyword evidence="14" id="KW-1185">Reference proteome</keyword>
<reference evidence="13" key="1">
    <citation type="submission" date="2025-05" db="UniProtKB">
        <authorList>
            <consortium name="EnsemblMetazoa"/>
        </authorList>
    </citation>
    <scope>IDENTIFICATION</scope>
</reference>
<dbReference type="PROSITE" id="PS00028">
    <property type="entry name" value="ZINC_FINGER_C2H2_1"/>
    <property type="match status" value="9"/>
</dbReference>
<evidence type="ECO:0000313" key="14">
    <source>
        <dbReference type="Proteomes" id="UP001652700"/>
    </source>
</evidence>
<name>A0ABM5IN94_DIAVI</name>
<feature type="domain" description="C2H2-type" evidence="11">
    <location>
        <begin position="393"/>
        <end position="420"/>
    </location>
</feature>
<evidence type="ECO:0000256" key="10">
    <source>
        <dbReference type="PROSITE-ProRule" id="PRU01263"/>
    </source>
</evidence>
<dbReference type="Pfam" id="PF00096">
    <property type="entry name" value="zf-C2H2"/>
    <property type="match status" value="5"/>
</dbReference>
<evidence type="ECO:0000313" key="13">
    <source>
        <dbReference type="EnsemblMetazoa" id="XP_028137086.2"/>
    </source>
</evidence>
<dbReference type="PANTHER" id="PTHR24399">
    <property type="entry name" value="ZINC FINGER AND BTB DOMAIN-CONTAINING"/>
    <property type="match status" value="1"/>
</dbReference>
<keyword evidence="4 9" id="KW-0863">Zinc-finger</keyword>
<dbReference type="PANTHER" id="PTHR24399:SF23">
    <property type="entry name" value="C2H2-TYPE DOMAIN-CONTAINING PROTEIN"/>
    <property type="match status" value="1"/>
</dbReference>
<evidence type="ECO:0000256" key="5">
    <source>
        <dbReference type="ARBA" id="ARBA00022833"/>
    </source>
</evidence>
<dbReference type="Pfam" id="PF12171">
    <property type="entry name" value="zf-C2H2_jaz"/>
    <property type="match status" value="1"/>
</dbReference>
<feature type="domain" description="C2H2-type" evidence="11">
    <location>
        <begin position="358"/>
        <end position="386"/>
    </location>
</feature>
<dbReference type="SMART" id="SM00355">
    <property type="entry name" value="ZnF_C2H2"/>
    <property type="match status" value="10"/>
</dbReference>